<dbReference type="Proteomes" id="UP001174909">
    <property type="component" value="Unassembled WGS sequence"/>
</dbReference>
<feature type="region of interest" description="Disordered" evidence="1">
    <location>
        <begin position="47"/>
        <end position="74"/>
    </location>
</feature>
<evidence type="ECO:0000313" key="2">
    <source>
        <dbReference type="EMBL" id="CAI8048010.1"/>
    </source>
</evidence>
<feature type="non-terminal residue" evidence="2">
    <location>
        <position position="1"/>
    </location>
</feature>
<accession>A0AA35XE09</accession>
<reference evidence="2" key="1">
    <citation type="submission" date="2023-03" db="EMBL/GenBank/DDBJ databases">
        <authorList>
            <person name="Steffen K."/>
            <person name="Cardenas P."/>
        </authorList>
    </citation>
    <scope>NUCLEOTIDE SEQUENCE</scope>
</reference>
<sequence>MDSPSVPSLDVRDIDVRLTPRAVKSCPRLVPPAPSHSVLEQMSLCNFPGGVPESEEGGEREGVMRTRKRSREDLDTQSVDLHFTEPHTKKPRRPLSRAPSIQSLANIVKDTPFQSAKRRIKVFNSSFSCKQQRETIPLFIFSFFFCVGIRHFFF</sequence>
<dbReference type="EMBL" id="CASHTH010003691">
    <property type="protein sequence ID" value="CAI8048010.1"/>
    <property type="molecule type" value="Genomic_DNA"/>
</dbReference>
<name>A0AA35XE09_GEOBA</name>
<feature type="compositionally biased region" description="Basic and acidic residues" evidence="1">
    <location>
        <begin position="57"/>
        <end position="74"/>
    </location>
</feature>
<keyword evidence="3" id="KW-1185">Reference proteome</keyword>
<organism evidence="2 3">
    <name type="scientific">Geodia barretti</name>
    <name type="common">Barrett's horny sponge</name>
    <dbReference type="NCBI Taxonomy" id="519541"/>
    <lineage>
        <taxon>Eukaryota</taxon>
        <taxon>Metazoa</taxon>
        <taxon>Porifera</taxon>
        <taxon>Demospongiae</taxon>
        <taxon>Heteroscleromorpha</taxon>
        <taxon>Tetractinellida</taxon>
        <taxon>Astrophorina</taxon>
        <taxon>Geodiidae</taxon>
        <taxon>Geodia</taxon>
    </lineage>
</organism>
<comment type="caution">
    <text evidence="2">The sequence shown here is derived from an EMBL/GenBank/DDBJ whole genome shotgun (WGS) entry which is preliminary data.</text>
</comment>
<gene>
    <name evidence="2" type="ORF">GBAR_LOCUS26527</name>
</gene>
<protein>
    <submittedName>
        <fullName evidence="2">Uncharacterized protein</fullName>
    </submittedName>
</protein>
<proteinExistence type="predicted"/>
<evidence type="ECO:0000256" key="1">
    <source>
        <dbReference type="SAM" id="MobiDB-lite"/>
    </source>
</evidence>
<evidence type="ECO:0000313" key="3">
    <source>
        <dbReference type="Proteomes" id="UP001174909"/>
    </source>
</evidence>
<dbReference type="AlphaFoldDB" id="A0AA35XE09"/>